<dbReference type="Pfam" id="PF00271">
    <property type="entry name" value="Helicase_C"/>
    <property type="match status" value="1"/>
</dbReference>
<dbReference type="GO" id="GO:0005524">
    <property type="term" value="F:ATP binding"/>
    <property type="evidence" value="ECO:0007669"/>
    <property type="project" value="UniProtKB-KW"/>
</dbReference>
<dbReference type="Gene3D" id="3.40.50.300">
    <property type="entry name" value="P-loop containing nucleotide triphosphate hydrolases"/>
    <property type="match status" value="2"/>
</dbReference>
<keyword evidence="1" id="KW-0547">Nucleotide-binding</keyword>
<dbReference type="InterPro" id="IPR001650">
    <property type="entry name" value="Helicase_C-like"/>
</dbReference>
<dbReference type="SMART" id="SM00490">
    <property type="entry name" value="HELICc"/>
    <property type="match status" value="1"/>
</dbReference>
<gene>
    <name evidence="7" type="ORF">B7715_00970</name>
</gene>
<dbReference type="EMBL" id="NCUQ01000009">
    <property type="protein sequence ID" value="ORO67605.1"/>
    <property type="molecule type" value="Genomic_DNA"/>
</dbReference>
<keyword evidence="4" id="KW-0067">ATP-binding</keyword>
<dbReference type="Pfam" id="PF00270">
    <property type="entry name" value="DEAD"/>
    <property type="match status" value="1"/>
</dbReference>
<evidence type="ECO:0000256" key="4">
    <source>
        <dbReference type="ARBA" id="ARBA00022840"/>
    </source>
</evidence>
<dbReference type="InterPro" id="IPR050474">
    <property type="entry name" value="Hel308_SKI2-like"/>
</dbReference>
<evidence type="ECO:0000259" key="5">
    <source>
        <dbReference type="PROSITE" id="PS51192"/>
    </source>
</evidence>
<comment type="caution">
    <text evidence="7">The sequence shown here is derived from an EMBL/GenBank/DDBJ whole genome shotgun (WGS) entry which is preliminary data.</text>
</comment>
<dbReference type="PANTHER" id="PTHR47961:SF6">
    <property type="entry name" value="DNA-DIRECTED DNA POLYMERASE"/>
    <property type="match status" value="1"/>
</dbReference>
<dbReference type="PROSITE" id="PS51192">
    <property type="entry name" value="HELICASE_ATP_BIND_1"/>
    <property type="match status" value="1"/>
</dbReference>
<dbReference type="GO" id="GO:0003676">
    <property type="term" value="F:nucleic acid binding"/>
    <property type="evidence" value="ECO:0007669"/>
    <property type="project" value="InterPro"/>
</dbReference>
<evidence type="ECO:0000256" key="1">
    <source>
        <dbReference type="ARBA" id="ARBA00022741"/>
    </source>
</evidence>
<evidence type="ECO:0000313" key="7">
    <source>
        <dbReference type="EMBL" id="ORO67605.1"/>
    </source>
</evidence>
<dbReference type="GO" id="GO:0004386">
    <property type="term" value="F:helicase activity"/>
    <property type="evidence" value="ECO:0007669"/>
    <property type="project" value="UniProtKB-KW"/>
</dbReference>
<sequence length="761" mass="89339">MDRNERTAHLIKELNLYKRYPERRGVFVKSTCDYYDAVKIDELTSSDLNFLRYIANEAGVPQYFELLERKYQEGNEINPEDMNLLSMSSFLNEANLIVNDYMLHRYQKEVLELFGNNSVNRYILSAPTSFGKTFIVYTIIKKMNYSNILLVFPTISLLSENYLKLQNDEFFSPYKIHTLSEINEDELGEKNIFIYTPERYLSFLDNNTSYFDFTFVDEIYKIDNDFIIDNDTPEENERDTAYRLALEYACQNSKDILLAGPYIQFQKLDTERNSFNNFVRVNKFTILEYNDIEIVSKNITHIDRNKFELGNIKYKLNVGTSSLQDKVVQTIVKIEGNTLIYCGSKPDVERFTNHMLKNDEYFSLLSEKEYKEDNELFSIFLKHIEKKFGSDWILYKALEKRIGIHHAGIPKYLQNEIINLFNSGELLCLFSTTTITEGVNTTAKNLIVTAVKKGRKPLKQFDAKNIAGRSGRFNVHYSGNVIDLTKEFETIINSQQDEIEHKNYDNYHNKTDIDLEVTLDEFLTDDDKRFKDEINKAKQESGLPDFIFQSYRTIGPLEKISIYNRIKEMSIVEFRKIDQLKQVLSLSNGTQIHWEGFQTVVDICRQFISNSELKQIMETRVGNKNYSLIVVQLSGFLEKGFLGTVDYYVKQQNYSKDRAISKTSKLIYTIFKYHLVKYLGVFDLLYRFHYSRVHRRNFDDVAGIQLLLQRLEYNALTNTGRKLSDYGVPFELVKYYDGVVKTKDFDLYESYVDEKIQNLLK</sequence>
<dbReference type="SUPFAM" id="SSF52540">
    <property type="entry name" value="P-loop containing nucleoside triphosphate hydrolases"/>
    <property type="match status" value="2"/>
</dbReference>
<feature type="domain" description="Helicase ATP-binding" evidence="5">
    <location>
        <begin position="113"/>
        <end position="251"/>
    </location>
</feature>
<evidence type="ECO:0000256" key="2">
    <source>
        <dbReference type="ARBA" id="ARBA00022801"/>
    </source>
</evidence>
<dbReference type="Proteomes" id="UP000193961">
    <property type="component" value="Unassembled WGS sequence"/>
</dbReference>
<dbReference type="InterPro" id="IPR014001">
    <property type="entry name" value="Helicase_ATP-bd"/>
</dbReference>
<dbReference type="PROSITE" id="PS51194">
    <property type="entry name" value="HELICASE_CTER"/>
    <property type="match status" value="1"/>
</dbReference>
<keyword evidence="2" id="KW-0378">Hydrolase</keyword>
<reference evidence="7 8" key="1">
    <citation type="journal article" date="2016" name="Eur. J. Clin. Microbiol. Infect. Dis.">
        <title>Whole genome sequencing as a tool for phylogenetic analysis of clinical strains of Mitis group streptococci.</title>
        <authorList>
            <person name="Rasmussen L.H."/>
            <person name="Dargis R."/>
            <person name="Hojholt K."/>
            <person name="Christensen J.J."/>
            <person name="Skovgaard O."/>
            <person name="Justesen U.S."/>
            <person name="Rosenvinge F.S."/>
            <person name="Moser C."/>
            <person name="Lukjancenko O."/>
            <person name="Rasmussen S."/>
            <person name="Nielsen X.C."/>
        </authorList>
    </citation>
    <scope>NUCLEOTIDE SEQUENCE [LARGE SCALE GENOMIC DNA]</scope>
    <source>
        <strain evidence="7 8">OD_321121_09</strain>
    </source>
</reference>
<evidence type="ECO:0000313" key="8">
    <source>
        <dbReference type="Proteomes" id="UP000193961"/>
    </source>
</evidence>
<feature type="domain" description="Helicase C-terminal" evidence="6">
    <location>
        <begin position="326"/>
        <end position="516"/>
    </location>
</feature>
<accession>A0A1X1I392</accession>
<dbReference type="PANTHER" id="PTHR47961">
    <property type="entry name" value="DNA POLYMERASE THETA, PUTATIVE (AFU_ORTHOLOGUE AFUA_1G05260)-RELATED"/>
    <property type="match status" value="1"/>
</dbReference>
<proteinExistence type="predicted"/>
<dbReference type="InterPro" id="IPR027417">
    <property type="entry name" value="P-loop_NTPase"/>
</dbReference>
<dbReference type="GO" id="GO:0016787">
    <property type="term" value="F:hydrolase activity"/>
    <property type="evidence" value="ECO:0007669"/>
    <property type="project" value="UniProtKB-KW"/>
</dbReference>
<name>A0A1X1I392_STROR</name>
<evidence type="ECO:0000259" key="6">
    <source>
        <dbReference type="PROSITE" id="PS51194"/>
    </source>
</evidence>
<keyword evidence="3 7" id="KW-0347">Helicase</keyword>
<protein>
    <submittedName>
        <fullName evidence="7">Helicase</fullName>
    </submittedName>
</protein>
<dbReference type="RefSeq" id="WP_084881279.1">
    <property type="nucleotide sequence ID" value="NZ_NCUQ01000009.1"/>
</dbReference>
<evidence type="ECO:0000256" key="3">
    <source>
        <dbReference type="ARBA" id="ARBA00022806"/>
    </source>
</evidence>
<dbReference type="AlphaFoldDB" id="A0A1X1I392"/>
<organism evidence="7 8">
    <name type="scientific">Streptococcus oralis subsp. oralis</name>
    <dbReference type="NCBI Taxonomy" id="1891914"/>
    <lineage>
        <taxon>Bacteria</taxon>
        <taxon>Bacillati</taxon>
        <taxon>Bacillota</taxon>
        <taxon>Bacilli</taxon>
        <taxon>Lactobacillales</taxon>
        <taxon>Streptococcaceae</taxon>
        <taxon>Streptococcus</taxon>
    </lineage>
</organism>
<dbReference type="InterPro" id="IPR011545">
    <property type="entry name" value="DEAD/DEAH_box_helicase_dom"/>
</dbReference>